<keyword evidence="6" id="KW-1185">Reference proteome</keyword>
<dbReference type="SUPFAM" id="SSF53756">
    <property type="entry name" value="UDP-Glycosyltransferase/glycogen phosphorylase"/>
    <property type="match status" value="1"/>
</dbReference>
<dbReference type="Pfam" id="PF00534">
    <property type="entry name" value="Glycos_transf_1"/>
    <property type="match status" value="1"/>
</dbReference>
<dbReference type="GO" id="GO:0016757">
    <property type="term" value="F:glycosyltransferase activity"/>
    <property type="evidence" value="ECO:0007669"/>
    <property type="project" value="UniProtKB-KW"/>
</dbReference>
<evidence type="ECO:0000313" key="5">
    <source>
        <dbReference type="EMBL" id="MFC5890311.1"/>
    </source>
</evidence>
<feature type="domain" description="Glycosyl transferase family 1" evidence="3">
    <location>
        <begin position="204"/>
        <end position="355"/>
    </location>
</feature>
<comment type="caution">
    <text evidence="5">The sequence shown here is derived from an EMBL/GenBank/DDBJ whole genome shotgun (WGS) entry which is preliminary data.</text>
</comment>
<dbReference type="InterPro" id="IPR028098">
    <property type="entry name" value="Glyco_trans_4-like_N"/>
</dbReference>
<proteinExistence type="predicted"/>
<protein>
    <submittedName>
        <fullName evidence="5">Glycosyltransferase family 4 protein</fullName>
        <ecNumber evidence="5">2.4.-.-</ecNumber>
    </submittedName>
</protein>
<evidence type="ECO:0000259" key="3">
    <source>
        <dbReference type="Pfam" id="PF00534"/>
    </source>
</evidence>
<dbReference type="InterPro" id="IPR050194">
    <property type="entry name" value="Glycosyltransferase_grp1"/>
</dbReference>
<evidence type="ECO:0000256" key="1">
    <source>
        <dbReference type="ARBA" id="ARBA00022676"/>
    </source>
</evidence>
<evidence type="ECO:0000256" key="2">
    <source>
        <dbReference type="ARBA" id="ARBA00022679"/>
    </source>
</evidence>
<sequence length="387" mass="40895">MIVTESFAPQLNGVAHSVLRTAEHLVARGHTPVVVAPAAQTARRGPNGGSERGRGRDAAYGYEVVRVPSVPLPGYPEVRIALPGRQVADAIERHRPHVVHLAGPFVLGASAAAAAGRAGVPSVAVYQTDLAAYAATYLPVAGAAGARLAWRRLRQIHTAAARTLAPSRASLGALVAHGVPRVHLWPRGVDCARFHPRHRDEAVRRRLGRPGEVLVGYVGRLAPEKQVEQLAEVSRIPGVRLVVVGDGPCRARQEAALPDAVFLGRRSGHELAQLYASFDVFAHAGPFETFGQTIQEAMASGLPVVAPAAGGPLDLVDPGRTGFLVPPGAGAGFREAVERLARNEVLRATLGRAGRAAVVERSWEAVGDRLVGHYRLVVAETAGVLRR</sequence>
<organism evidence="5 6">
    <name type="scientific">Kitasatospora aburaviensis</name>
    <dbReference type="NCBI Taxonomy" id="67265"/>
    <lineage>
        <taxon>Bacteria</taxon>
        <taxon>Bacillati</taxon>
        <taxon>Actinomycetota</taxon>
        <taxon>Actinomycetes</taxon>
        <taxon>Kitasatosporales</taxon>
        <taxon>Streptomycetaceae</taxon>
        <taxon>Kitasatospora</taxon>
    </lineage>
</organism>
<name>A0ABW1F7D3_9ACTN</name>
<keyword evidence="2 5" id="KW-0808">Transferase</keyword>
<accession>A0ABW1F7D3</accession>
<keyword evidence="1 5" id="KW-0328">Glycosyltransferase</keyword>
<dbReference type="EMBL" id="JBHSOD010000078">
    <property type="protein sequence ID" value="MFC5890311.1"/>
    <property type="molecule type" value="Genomic_DNA"/>
</dbReference>
<dbReference type="Proteomes" id="UP001596067">
    <property type="component" value="Unassembled WGS sequence"/>
</dbReference>
<dbReference type="RefSeq" id="WP_313768088.1">
    <property type="nucleotide sequence ID" value="NZ_BAAAVH010000016.1"/>
</dbReference>
<dbReference type="EC" id="2.4.-.-" evidence="5"/>
<evidence type="ECO:0000259" key="4">
    <source>
        <dbReference type="Pfam" id="PF13439"/>
    </source>
</evidence>
<dbReference type="CDD" id="cd03814">
    <property type="entry name" value="GT4-like"/>
    <property type="match status" value="1"/>
</dbReference>
<dbReference type="PANTHER" id="PTHR45947:SF3">
    <property type="entry name" value="SULFOQUINOVOSYL TRANSFERASE SQD2"/>
    <property type="match status" value="1"/>
</dbReference>
<reference evidence="6" key="1">
    <citation type="journal article" date="2019" name="Int. J. Syst. Evol. Microbiol.">
        <title>The Global Catalogue of Microorganisms (GCM) 10K type strain sequencing project: providing services to taxonomists for standard genome sequencing and annotation.</title>
        <authorList>
            <consortium name="The Broad Institute Genomics Platform"/>
            <consortium name="The Broad Institute Genome Sequencing Center for Infectious Disease"/>
            <person name="Wu L."/>
            <person name="Ma J."/>
        </authorList>
    </citation>
    <scope>NUCLEOTIDE SEQUENCE [LARGE SCALE GENOMIC DNA]</scope>
    <source>
        <strain evidence="6">CGMCC 4.1469</strain>
    </source>
</reference>
<dbReference type="Gene3D" id="3.40.50.2000">
    <property type="entry name" value="Glycogen Phosphorylase B"/>
    <property type="match status" value="2"/>
</dbReference>
<dbReference type="Pfam" id="PF13439">
    <property type="entry name" value="Glyco_transf_4"/>
    <property type="match status" value="1"/>
</dbReference>
<dbReference type="PANTHER" id="PTHR45947">
    <property type="entry name" value="SULFOQUINOVOSYL TRANSFERASE SQD2"/>
    <property type="match status" value="1"/>
</dbReference>
<evidence type="ECO:0000313" key="6">
    <source>
        <dbReference type="Proteomes" id="UP001596067"/>
    </source>
</evidence>
<feature type="domain" description="Glycosyltransferase subfamily 4-like N-terminal" evidence="4">
    <location>
        <begin position="12"/>
        <end position="193"/>
    </location>
</feature>
<gene>
    <name evidence="5" type="ORF">ACFP0N_35690</name>
</gene>
<dbReference type="InterPro" id="IPR001296">
    <property type="entry name" value="Glyco_trans_1"/>
</dbReference>